<proteinExistence type="predicted"/>
<feature type="transmembrane region" description="Helical" evidence="6">
    <location>
        <begin position="106"/>
        <end position="132"/>
    </location>
</feature>
<dbReference type="PROSITE" id="PS50262">
    <property type="entry name" value="G_PROTEIN_RECEP_F1_2"/>
    <property type="match status" value="1"/>
</dbReference>
<feature type="transmembrane region" description="Helical" evidence="6">
    <location>
        <begin position="70"/>
        <end position="94"/>
    </location>
</feature>
<feature type="transmembrane region" description="Helical" evidence="6">
    <location>
        <begin position="33"/>
        <end position="58"/>
    </location>
</feature>
<evidence type="ECO:0000313" key="9">
    <source>
        <dbReference type="Proteomes" id="UP001159427"/>
    </source>
</evidence>
<feature type="transmembrane region" description="Helical" evidence="6">
    <location>
        <begin position="270"/>
        <end position="292"/>
    </location>
</feature>
<evidence type="ECO:0000313" key="8">
    <source>
        <dbReference type="EMBL" id="CAH3028449.1"/>
    </source>
</evidence>
<feature type="transmembrane region" description="Helical" evidence="6">
    <location>
        <begin position="179"/>
        <end position="198"/>
    </location>
</feature>
<sequence length="313" mass="35806">MAELINFTVDNNQKTLSELLCKAEFTGKVHSQLIFLSVLNTFLSITAFLENTVILVALHKDTSLHPPSKLLFRNLAITDLFVGITAEPLYVVYWMSEVKERWDVCFYAQVSGLSASYILCSVSFFTMTAISVDRLLALSLRLRYRQVVTFKRTCITLIGLWIYSIVGASSQFLDPVITAWYQYTGTALCLFITFFAYTKIFFILRHNRIHVETPSFQTQPNQAIPMNIARYRKAVYSALWVQVTLVVCYLPVVIVVALTPQRGIPISMYLTRQFTITVVFLNSSLNPLLYCWKIREVRQAVKETLRGLRCSSN</sequence>
<dbReference type="InterPro" id="IPR000276">
    <property type="entry name" value="GPCR_Rhodpsn"/>
</dbReference>
<evidence type="ECO:0000256" key="5">
    <source>
        <dbReference type="ARBA" id="ARBA00023136"/>
    </source>
</evidence>
<dbReference type="Gene3D" id="1.20.1070.10">
    <property type="entry name" value="Rhodopsin 7-helix transmembrane proteins"/>
    <property type="match status" value="1"/>
</dbReference>
<organism evidence="8 9">
    <name type="scientific">Porites evermanni</name>
    <dbReference type="NCBI Taxonomy" id="104178"/>
    <lineage>
        <taxon>Eukaryota</taxon>
        <taxon>Metazoa</taxon>
        <taxon>Cnidaria</taxon>
        <taxon>Anthozoa</taxon>
        <taxon>Hexacorallia</taxon>
        <taxon>Scleractinia</taxon>
        <taxon>Fungiina</taxon>
        <taxon>Poritidae</taxon>
        <taxon>Porites</taxon>
    </lineage>
</organism>
<feature type="domain" description="G-protein coupled receptors family 1 profile" evidence="7">
    <location>
        <begin position="50"/>
        <end position="290"/>
    </location>
</feature>
<evidence type="ECO:0000256" key="2">
    <source>
        <dbReference type="ARBA" id="ARBA00022475"/>
    </source>
</evidence>
<evidence type="ECO:0000259" key="7">
    <source>
        <dbReference type="PROSITE" id="PS50262"/>
    </source>
</evidence>
<keyword evidence="5 6" id="KW-0472">Membrane</keyword>
<evidence type="ECO:0000256" key="3">
    <source>
        <dbReference type="ARBA" id="ARBA00022692"/>
    </source>
</evidence>
<feature type="transmembrane region" description="Helical" evidence="6">
    <location>
        <begin position="234"/>
        <end position="258"/>
    </location>
</feature>
<protein>
    <recommendedName>
        <fullName evidence="7">G-protein coupled receptors family 1 profile domain-containing protein</fullName>
    </recommendedName>
</protein>
<feature type="transmembrane region" description="Helical" evidence="6">
    <location>
        <begin position="153"/>
        <end position="173"/>
    </location>
</feature>
<name>A0ABN8MG18_9CNID</name>
<dbReference type="SUPFAM" id="SSF81321">
    <property type="entry name" value="Family A G protein-coupled receptor-like"/>
    <property type="match status" value="1"/>
</dbReference>
<keyword evidence="2" id="KW-1003">Cell membrane</keyword>
<evidence type="ECO:0000256" key="1">
    <source>
        <dbReference type="ARBA" id="ARBA00004651"/>
    </source>
</evidence>
<dbReference type="EMBL" id="CALNXI010000512">
    <property type="protein sequence ID" value="CAH3028449.1"/>
    <property type="molecule type" value="Genomic_DNA"/>
</dbReference>
<keyword evidence="3 6" id="KW-0812">Transmembrane</keyword>
<reference evidence="8 9" key="1">
    <citation type="submission" date="2022-05" db="EMBL/GenBank/DDBJ databases">
        <authorList>
            <consortium name="Genoscope - CEA"/>
            <person name="William W."/>
        </authorList>
    </citation>
    <scope>NUCLEOTIDE SEQUENCE [LARGE SCALE GENOMIC DNA]</scope>
</reference>
<gene>
    <name evidence="8" type="ORF">PEVE_00034127</name>
</gene>
<dbReference type="PRINTS" id="PR00237">
    <property type="entry name" value="GPCRRHODOPSN"/>
</dbReference>
<dbReference type="Pfam" id="PF00001">
    <property type="entry name" value="7tm_1"/>
    <property type="match status" value="1"/>
</dbReference>
<keyword evidence="4 6" id="KW-1133">Transmembrane helix</keyword>
<accession>A0ABN8MG18</accession>
<dbReference type="InterPro" id="IPR017452">
    <property type="entry name" value="GPCR_Rhodpsn_7TM"/>
</dbReference>
<comment type="subcellular location">
    <subcellularLocation>
        <location evidence="1">Cell membrane</location>
        <topology evidence="1">Multi-pass membrane protein</topology>
    </subcellularLocation>
</comment>
<comment type="caution">
    <text evidence="8">The sequence shown here is derived from an EMBL/GenBank/DDBJ whole genome shotgun (WGS) entry which is preliminary data.</text>
</comment>
<keyword evidence="9" id="KW-1185">Reference proteome</keyword>
<evidence type="ECO:0000256" key="6">
    <source>
        <dbReference type="SAM" id="Phobius"/>
    </source>
</evidence>
<evidence type="ECO:0000256" key="4">
    <source>
        <dbReference type="ARBA" id="ARBA00022989"/>
    </source>
</evidence>
<dbReference type="CDD" id="cd00637">
    <property type="entry name" value="7tm_classA_rhodopsin-like"/>
    <property type="match status" value="1"/>
</dbReference>
<dbReference type="Proteomes" id="UP001159427">
    <property type="component" value="Unassembled WGS sequence"/>
</dbReference>
<dbReference type="PANTHER" id="PTHR22750">
    <property type="entry name" value="G-PROTEIN COUPLED RECEPTOR"/>
    <property type="match status" value="1"/>
</dbReference>